<dbReference type="OrthoDB" id="9803907at2"/>
<dbReference type="RefSeq" id="WP_075364066.1">
    <property type="nucleotide sequence ID" value="NZ_MLBF01000006.1"/>
</dbReference>
<name>A0A1Q8R010_9FIRM</name>
<keyword evidence="2" id="KW-1185">Reference proteome</keyword>
<gene>
    <name evidence="1" type="ORF">DSOL_1337</name>
</gene>
<reference evidence="1 2" key="1">
    <citation type="submission" date="2016-09" db="EMBL/GenBank/DDBJ databases">
        <title>Complete genome of Desulfosporosinus sp. OL.</title>
        <authorList>
            <person name="Mardanov A."/>
            <person name="Beletsky A."/>
            <person name="Panova A."/>
            <person name="Karnachuk O."/>
            <person name="Ravin N."/>
        </authorList>
    </citation>
    <scope>NUCLEOTIDE SEQUENCE [LARGE SCALE GENOMIC DNA]</scope>
    <source>
        <strain evidence="1 2">OL</strain>
    </source>
</reference>
<evidence type="ECO:0000313" key="1">
    <source>
        <dbReference type="EMBL" id="OLN32891.1"/>
    </source>
</evidence>
<evidence type="ECO:0000313" key="2">
    <source>
        <dbReference type="Proteomes" id="UP000186102"/>
    </source>
</evidence>
<dbReference type="Proteomes" id="UP000186102">
    <property type="component" value="Unassembled WGS sequence"/>
</dbReference>
<comment type="caution">
    <text evidence="1">The sequence shown here is derived from an EMBL/GenBank/DDBJ whole genome shotgun (WGS) entry which is preliminary data.</text>
</comment>
<dbReference type="STRING" id="1888891.DSOL_1337"/>
<sequence>MIILEKPYVSELLLDTIRGLEIEVLGNEVARNSGLEECYLLDEKVFIQRFQAKAKFPLYTNSENSIPWIQANLAFSDLPDRIETFKNKARFRNLLRTLFPDFWYKEVSFEELPQIDITDYPKPATGF</sequence>
<accession>A0A1Q8R010</accession>
<organism evidence="1 2">
    <name type="scientific">Desulfosporosinus metallidurans</name>
    <dbReference type="NCBI Taxonomy" id="1888891"/>
    <lineage>
        <taxon>Bacteria</taxon>
        <taxon>Bacillati</taxon>
        <taxon>Bacillota</taxon>
        <taxon>Clostridia</taxon>
        <taxon>Eubacteriales</taxon>
        <taxon>Desulfitobacteriaceae</taxon>
        <taxon>Desulfosporosinus</taxon>
    </lineage>
</organism>
<proteinExistence type="predicted"/>
<protein>
    <submittedName>
        <fullName evidence="1">Uncharacterized protein</fullName>
    </submittedName>
</protein>
<dbReference type="AlphaFoldDB" id="A0A1Q8R010"/>
<dbReference type="EMBL" id="MLBF01000006">
    <property type="protein sequence ID" value="OLN32891.1"/>
    <property type="molecule type" value="Genomic_DNA"/>
</dbReference>